<dbReference type="GO" id="GO:0005524">
    <property type="term" value="F:ATP binding"/>
    <property type="evidence" value="ECO:0007669"/>
    <property type="project" value="UniProtKB-UniRule"/>
</dbReference>
<keyword evidence="2" id="KW-0175">Coiled coil</keyword>
<keyword evidence="5" id="KW-1185">Reference proteome</keyword>
<evidence type="ECO:0000256" key="3">
    <source>
        <dbReference type="SAM" id="MobiDB-lite"/>
    </source>
</evidence>
<feature type="coiled-coil region" evidence="2">
    <location>
        <begin position="449"/>
        <end position="480"/>
    </location>
</feature>
<keyword evidence="1" id="KW-0547">Nucleotide-binding</keyword>
<proteinExistence type="predicted"/>
<feature type="region of interest" description="Disordered" evidence="3">
    <location>
        <begin position="137"/>
        <end position="160"/>
    </location>
</feature>
<evidence type="ECO:0000313" key="4">
    <source>
        <dbReference type="EMBL" id="CAD5122862.1"/>
    </source>
</evidence>
<dbReference type="PROSITE" id="PS00107">
    <property type="entry name" value="PROTEIN_KINASE_ATP"/>
    <property type="match status" value="1"/>
</dbReference>
<dbReference type="AlphaFoldDB" id="A0A7I8W2S7"/>
<organism evidence="4 5">
    <name type="scientific">Dimorphilus gyrociliatus</name>
    <dbReference type="NCBI Taxonomy" id="2664684"/>
    <lineage>
        <taxon>Eukaryota</taxon>
        <taxon>Metazoa</taxon>
        <taxon>Spiralia</taxon>
        <taxon>Lophotrochozoa</taxon>
        <taxon>Annelida</taxon>
        <taxon>Polychaeta</taxon>
        <taxon>Polychaeta incertae sedis</taxon>
        <taxon>Dinophilidae</taxon>
        <taxon>Dimorphilus</taxon>
    </lineage>
</organism>
<protein>
    <submittedName>
        <fullName evidence="4">Uncharacterized protein</fullName>
    </submittedName>
</protein>
<keyword evidence="1" id="KW-0067">ATP-binding</keyword>
<dbReference type="EMBL" id="CAJFCJ010000019">
    <property type="protein sequence ID" value="CAD5122862.1"/>
    <property type="molecule type" value="Genomic_DNA"/>
</dbReference>
<accession>A0A7I8W2S7</accession>
<gene>
    <name evidence="4" type="ORF">DGYR_LOCUS10612</name>
</gene>
<evidence type="ECO:0000256" key="1">
    <source>
        <dbReference type="PROSITE-ProRule" id="PRU10141"/>
    </source>
</evidence>
<dbReference type="SUPFAM" id="SSF56112">
    <property type="entry name" value="Protein kinase-like (PK-like)"/>
    <property type="match status" value="1"/>
</dbReference>
<dbReference type="Proteomes" id="UP000549394">
    <property type="component" value="Unassembled WGS sequence"/>
</dbReference>
<evidence type="ECO:0000256" key="2">
    <source>
        <dbReference type="SAM" id="Coils"/>
    </source>
</evidence>
<sequence>MEGWSSANRRSLAKNIRYRAKSQSIRCKRISTNSRNINNDYAELKIINKTNGSFQPIFSTRKTSSVKITSSFNKRARRKSCGCCPCRRYLDSEEIIQLSEEPEGVERITPNPGRNLRLEDDIISTLEELPLDELPAPPRIVKQSGKRSVNKSNSRELISDERIAKKSESQLNNKIGEEQKQKKTALGSDSVIALEKRNVVEAEKEAVLESKIERENFLELQNGKRSKEIEANLPLIDKSNWKQKGDSKCLSSEKAFRKLGEVSPVLNSLTNENQKGITISTNLQSGLEDSYRNFPVQFPLSFITSNKNRRICSRQHLPFFITDKGFNETLPPYLTNFWFRKAEKQTHAKRIDMFDLNEKLIEVLGTEDDIIQKVIKGQYTYTSDVGKHKWNLNRVKSTEGFTNEMLKDNTRSAKVIDGKSIKKRPTKHVSPLLPLPNKVNGEQVEPFDRRNEEDIKEDALRQLRTLIEELNRKASYASRRKNEISVPQIARRQRSMEYIRKEYMGNMHKLIDIERPTTGFLGTLPLLKFTDVESIEFTDSVVGVGKHSVIIGGYYSNYKIPDSLPKKTSNERDVVAIKLYEKNVKGALAIVDVFKEAAILSYLFTDDSDNHLLIPKLIGLLQLEESYDFLPFALVTKFIGNRETMEILTMDIVLVKETDSRKQGRIIIENSQWIEMLINLAKFIRKCHRKLVVVNNLKLTNIAFQRLVDGCWVHPIPLNFSNSYRINKCSKSTRYLNSFEPDITQFGCLIKSVDLCLNLGLEKITSHCQTSTPVNLYWSLCDIIDALEASLKNVGRVLEDEKKNKKTLEIDNQKKV</sequence>
<name>A0A7I8W2S7_9ANNE</name>
<comment type="caution">
    <text evidence="4">The sequence shown here is derived from an EMBL/GenBank/DDBJ whole genome shotgun (WGS) entry which is preliminary data.</text>
</comment>
<reference evidence="4 5" key="1">
    <citation type="submission" date="2020-08" db="EMBL/GenBank/DDBJ databases">
        <authorList>
            <person name="Hejnol A."/>
        </authorList>
    </citation>
    <scope>NUCLEOTIDE SEQUENCE [LARGE SCALE GENOMIC DNA]</scope>
</reference>
<feature type="binding site" evidence="1">
    <location>
        <position position="567"/>
    </location>
    <ligand>
        <name>ATP</name>
        <dbReference type="ChEBI" id="CHEBI:30616"/>
    </ligand>
</feature>
<dbReference type="InterPro" id="IPR011009">
    <property type="entry name" value="Kinase-like_dom_sf"/>
</dbReference>
<dbReference type="InterPro" id="IPR017441">
    <property type="entry name" value="Protein_kinase_ATP_BS"/>
</dbReference>
<evidence type="ECO:0000313" key="5">
    <source>
        <dbReference type="Proteomes" id="UP000549394"/>
    </source>
</evidence>